<evidence type="ECO:0000313" key="2">
    <source>
        <dbReference type="Proteomes" id="UP001499979"/>
    </source>
</evidence>
<keyword evidence="2" id="KW-1185">Reference proteome</keyword>
<protein>
    <recommendedName>
        <fullName evidence="3">Nucleotidyltransferase domain-containing protein</fullName>
    </recommendedName>
</protein>
<dbReference type="Proteomes" id="UP001499979">
    <property type="component" value="Unassembled WGS sequence"/>
</dbReference>
<proteinExistence type="predicted"/>
<evidence type="ECO:0000313" key="1">
    <source>
        <dbReference type="EMBL" id="GAA1159770.1"/>
    </source>
</evidence>
<dbReference type="InterPro" id="IPR043519">
    <property type="entry name" value="NT_sf"/>
</dbReference>
<comment type="caution">
    <text evidence="1">The sequence shown here is derived from an EMBL/GenBank/DDBJ whole genome shotgun (WGS) entry which is preliminary data.</text>
</comment>
<gene>
    <name evidence="1" type="ORF">GCM10009606_42350</name>
</gene>
<dbReference type="RefSeq" id="WP_343909956.1">
    <property type="nucleotide sequence ID" value="NZ_BAAAJE010000026.1"/>
</dbReference>
<sequence>MEPDLSRYDDWLAFLREQGETDPDLHVIWVGGSAATGGWDQWSDLDVDLLCTPGTTSAVHDRLVARSRERFDVDHVWELPLTTWPDGRQCFVNLQRRPGALEKPTMILDLHFSDLTDGHRHLDVRRHGTPIVLHDPDGRLVLRHDDREAIEQAIAEAVEQARQRRATAEWLVNRAVARGQLPEATALYLRFGLGVVVQLLRIEHCPWRHDYGLRYLRTDLPADAADRVYALLPGAAPLTELTAACFAWLDELLSRAAATGAPGQA</sequence>
<accession>A0ABP4FD80</accession>
<name>A0ABP4FD80_9ACTN</name>
<dbReference type="EMBL" id="BAAAJE010000026">
    <property type="protein sequence ID" value="GAA1159770.1"/>
    <property type="molecule type" value="Genomic_DNA"/>
</dbReference>
<evidence type="ECO:0008006" key="3">
    <source>
        <dbReference type="Google" id="ProtNLM"/>
    </source>
</evidence>
<organism evidence="1 2">
    <name type="scientific">Nocardioides aquiterrae</name>
    <dbReference type="NCBI Taxonomy" id="203799"/>
    <lineage>
        <taxon>Bacteria</taxon>
        <taxon>Bacillati</taxon>
        <taxon>Actinomycetota</taxon>
        <taxon>Actinomycetes</taxon>
        <taxon>Propionibacteriales</taxon>
        <taxon>Nocardioidaceae</taxon>
        <taxon>Nocardioides</taxon>
    </lineage>
</organism>
<dbReference type="SUPFAM" id="SSF81301">
    <property type="entry name" value="Nucleotidyltransferase"/>
    <property type="match status" value="1"/>
</dbReference>
<reference evidence="2" key="1">
    <citation type="journal article" date="2019" name="Int. J. Syst. Evol. Microbiol.">
        <title>The Global Catalogue of Microorganisms (GCM) 10K type strain sequencing project: providing services to taxonomists for standard genome sequencing and annotation.</title>
        <authorList>
            <consortium name="The Broad Institute Genomics Platform"/>
            <consortium name="The Broad Institute Genome Sequencing Center for Infectious Disease"/>
            <person name="Wu L."/>
            <person name="Ma J."/>
        </authorList>
    </citation>
    <scope>NUCLEOTIDE SEQUENCE [LARGE SCALE GENOMIC DNA]</scope>
    <source>
        <strain evidence="2">JCM 11813</strain>
    </source>
</reference>
<dbReference type="Gene3D" id="3.30.460.10">
    <property type="entry name" value="Beta Polymerase, domain 2"/>
    <property type="match status" value="1"/>
</dbReference>